<dbReference type="Gene3D" id="1.20.120.710">
    <property type="entry name" value="Haloacid dehalogenase hydrolase-like domain"/>
    <property type="match status" value="1"/>
</dbReference>
<gene>
    <name evidence="5" type="primary">ppaX_9</name>
    <name evidence="5" type="ORF">SDC9_75241</name>
</gene>
<dbReference type="GO" id="GO:0046872">
    <property type="term" value="F:metal ion binding"/>
    <property type="evidence" value="ECO:0007669"/>
    <property type="project" value="UniProtKB-KW"/>
</dbReference>
<dbReference type="SFLD" id="SFLDG01129">
    <property type="entry name" value="C1.5:_HAD__Beta-PGM__Phosphata"/>
    <property type="match status" value="1"/>
</dbReference>
<accession>A0A644YQG1</accession>
<dbReference type="InterPro" id="IPR051400">
    <property type="entry name" value="HAD-like_hydrolase"/>
</dbReference>
<dbReference type="EC" id="3.6.1.1" evidence="5"/>
<comment type="caution">
    <text evidence="5">The sequence shown here is derived from an EMBL/GenBank/DDBJ whole genome shotgun (WGS) entry which is preliminary data.</text>
</comment>
<dbReference type="EMBL" id="VSSQ01005327">
    <property type="protein sequence ID" value="MPM28713.1"/>
    <property type="molecule type" value="Genomic_DNA"/>
</dbReference>
<evidence type="ECO:0000256" key="4">
    <source>
        <dbReference type="ARBA" id="ARBA00022842"/>
    </source>
</evidence>
<evidence type="ECO:0000256" key="1">
    <source>
        <dbReference type="ARBA" id="ARBA00001946"/>
    </source>
</evidence>
<dbReference type="PRINTS" id="PR00413">
    <property type="entry name" value="HADHALOGNASE"/>
</dbReference>
<reference evidence="5" key="1">
    <citation type="submission" date="2019-08" db="EMBL/GenBank/DDBJ databases">
        <authorList>
            <person name="Kucharzyk K."/>
            <person name="Murdoch R.W."/>
            <person name="Higgins S."/>
            <person name="Loffler F."/>
        </authorList>
    </citation>
    <scope>NUCLEOTIDE SEQUENCE</scope>
</reference>
<dbReference type="AlphaFoldDB" id="A0A644YQG1"/>
<evidence type="ECO:0000256" key="2">
    <source>
        <dbReference type="ARBA" id="ARBA00022723"/>
    </source>
</evidence>
<comment type="cofactor">
    <cofactor evidence="1">
        <name>Mg(2+)</name>
        <dbReference type="ChEBI" id="CHEBI:18420"/>
    </cofactor>
</comment>
<dbReference type="NCBIfam" id="TIGR01549">
    <property type="entry name" value="HAD-SF-IA-v1"/>
    <property type="match status" value="1"/>
</dbReference>
<dbReference type="Pfam" id="PF00702">
    <property type="entry name" value="Hydrolase"/>
    <property type="match status" value="1"/>
</dbReference>
<dbReference type="InterPro" id="IPR036412">
    <property type="entry name" value="HAD-like_sf"/>
</dbReference>
<keyword evidence="4" id="KW-0460">Magnesium</keyword>
<dbReference type="InterPro" id="IPR023214">
    <property type="entry name" value="HAD_sf"/>
</dbReference>
<keyword evidence="3 5" id="KW-0378">Hydrolase</keyword>
<evidence type="ECO:0000256" key="3">
    <source>
        <dbReference type="ARBA" id="ARBA00022801"/>
    </source>
</evidence>
<dbReference type="GO" id="GO:0004427">
    <property type="term" value="F:inorganic diphosphate phosphatase activity"/>
    <property type="evidence" value="ECO:0007669"/>
    <property type="project" value="UniProtKB-EC"/>
</dbReference>
<proteinExistence type="predicted"/>
<keyword evidence="2" id="KW-0479">Metal-binding</keyword>
<dbReference type="SUPFAM" id="SSF56784">
    <property type="entry name" value="HAD-like"/>
    <property type="match status" value="1"/>
</dbReference>
<name>A0A644YQG1_9ZZZZ</name>
<sequence>MEKNIRAIFLDLGGTFRIVEDNLPYKTAARRRIAELCGTDMEAEAFHSLIEKRYDGYRDWALKYMCEAPEEMLWTRWLAPECDKALLERNAVELTYELRKAKGERVVVKNGIETVKTLVSRGYKVGVISDLIGTIEIDEWLDRDGLRPYFCTVQQSSVTMLRKPHPAIYFLALKEAAVRPEESVFVGDNLERDIIGAKASNFGATIAVEYPGAKKLKLTAENMPDGIIKSFDQLLEVFPQAPIMNLDAMEQRSVEAK</sequence>
<dbReference type="SFLD" id="SFLDS00003">
    <property type="entry name" value="Haloacid_Dehalogenase"/>
    <property type="match status" value="1"/>
</dbReference>
<dbReference type="GO" id="GO:0016791">
    <property type="term" value="F:phosphatase activity"/>
    <property type="evidence" value="ECO:0007669"/>
    <property type="project" value="TreeGrafter"/>
</dbReference>
<dbReference type="GO" id="GO:0044281">
    <property type="term" value="P:small molecule metabolic process"/>
    <property type="evidence" value="ECO:0007669"/>
    <property type="project" value="UniProtKB-ARBA"/>
</dbReference>
<organism evidence="5">
    <name type="scientific">bioreactor metagenome</name>
    <dbReference type="NCBI Taxonomy" id="1076179"/>
    <lineage>
        <taxon>unclassified sequences</taxon>
        <taxon>metagenomes</taxon>
        <taxon>ecological metagenomes</taxon>
    </lineage>
</organism>
<dbReference type="PANTHER" id="PTHR46470">
    <property type="entry name" value="N-ACYLNEURAMINATE-9-PHOSPHATASE"/>
    <property type="match status" value="1"/>
</dbReference>
<dbReference type="Gene3D" id="3.40.50.1000">
    <property type="entry name" value="HAD superfamily/HAD-like"/>
    <property type="match status" value="1"/>
</dbReference>
<dbReference type="PANTHER" id="PTHR46470:SF2">
    <property type="entry name" value="GLYCERALDEHYDE 3-PHOSPHATE PHOSPHATASE"/>
    <property type="match status" value="1"/>
</dbReference>
<dbReference type="InterPro" id="IPR006439">
    <property type="entry name" value="HAD-SF_hydro_IA"/>
</dbReference>
<protein>
    <submittedName>
        <fullName evidence="5">Pyrophosphatase PpaX</fullName>
        <ecNumber evidence="5">3.6.1.1</ecNumber>
    </submittedName>
</protein>
<evidence type="ECO:0000313" key="5">
    <source>
        <dbReference type="EMBL" id="MPM28713.1"/>
    </source>
</evidence>